<protein>
    <submittedName>
        <fullName evidence="1">Uncharacterized protein</fullName>
    </submittedName>
</protein>
<sequence length="122" mass="13607">MYNSTRAHPVLPPFGVFKVSEGSTAPSNQYMVQSVETHHTSVFHPGAVGMGISLASQQPLQQVNNGGYEYPPLRLPLHPQRTGPEVREREVYERGDRRALFQDDENEVVYQAARILISLSSS</sequence>
<name>A0ABR2VVJ5_9FUNG</name>
<evidence type="ECO:0000313" key="2">
    <source>
        <dbReference type="Proteomes" id="UP001479436"/>
    </source>
</evidence>
<proteinExistence type="predicted"/>
<dbReference type="EMBL" id="JASJQH010007589">
    <property type="protein sequence ID" value="KAK9704086.1"/>
    <property type="molecule type" value="Genomic_DNA"/>
</dbReference>
<organism evidence="1 2">
    <name type="scientific">Basidiobolus ranarum</name>
    <dbReference type="NCBI Taxonomy" id="34480"/>
    <lineage>
        <taxon>Eukaryota</taxon>
        <taxon>Fungi</taxon>
        <taxon>Fungi incertae sedis</taxon>
        <taxon>Zoopagomycota</taxon>
        <taxon>Entomophthoromycotina</taxon>
        <taxon>Basidiobolomycetes</taxon>
        <taxon>Basidiobolales</taxon>
        <taxon>Basidiobolaceae</taxon>
        <taxon>Basidiobolus</taxon>
    </lineage>
</organism>
<gene>
    <name evidence="1" type="ORF">K7432_010389</name>
</gene>
<keyword evidence="2" id="KW-1185">Reference proteome</keyword>
<dbReference type="Proteomes" id="UP001479436">
    <property type="component" value="Unassembled WGS sequence"/>
</dbReference>
<evidence type="ECO:0000313" key="1">
    <source>
        <dbReference type="EMBL" id="KAK9704086.1"/>
    </source>
</evidence>
<accession>A0ABR2VVJ5</accession>
<comment type="caution">
    <text evidence="1">The sequence shown here is derived from an EMBL/GenBank/DDBJ whole genome shotgun (WGS) entry which is preliminary data.</text>
</comment>
<reference evidence="1 2" key="1">
    <citation type="submission" date="2023-04" db="EMBL/GenBank/DDBJ databases">
        <title>Genome of Basidiobolus ranarum AG-B5.</title>
        <authorList>
            <person name="Stajich J.E."/>
            <person name="Carter-House D."/>
            <person name="Gryganskyi A."/>
        </authorList>
    </citation>
    <scope>NUCLEOTIDE SEQUENCE [LARGE SCALE GENOMIC DNA]</scope>
    <source>
        <strain evidence="1 2">AG-B5</strain>
    </source>
</reference>